<dbReference type="Pfam" id="PF25019">
    <property type="entry name" value="LRR_R13L1-DRL21"/>
    <property type="match status" value="1"/>
</dbReference>
<dbReference type="EMBL" id="QJKJ01005077">
    <property type="protein sequence ID" value="RDX91589.1"/>
    <property type="molecule type" value="Genomic_DNA"/>
</dbReference>
<protein>
    <submittedName>
        <fullName evidence="4">Disease resistance protein RGA2</fullName>
    </submittedName>
</protein>
<dbReference type="PANTHER" id="PTHR47186">
    <property type="entry name" value="LEUCINE-RICH REPEAT-CONTAINING PROTEIN 57"/>
    <property type="match status" value="1"/>
</dbReference>
<proteinExistence type="predicted"/>
<evidence type="ECO:0000313" key="5">
    <source>
        <dbReference type="Proteomes" id="UP000257109"/>
    </source>
</evidence>
<dbReference type="InterPro" id="IPR056789">
    <property type="entry name" value="LRR_R13L1-DRL21"/>
</dbReference>
<accession>A0A371GM01</accession>
<dbReference type="SUPFAM" id="SSF52047">
    <property type="entry name" value="RNI-like"/>
    <property type="match status" value="1"/>
</dbReference>
<reference evidence="4" key="1">
    <citation type="submission" date="2018-05" db="EMBL/GenBank/DDBJ databases">
        <title>Draft genome of Mucuna pruriens seed.</title>
        <authorList>
            <person name="Nnadi N.E."/>
            <person name="Vos R."/>
            <person name="Hasami M.H."/>
            <person name="Devisetty U.K."/>
            <person name="Aguiy J.C."/>
        </authorList>
    </citation>
    <scope>NUCLEOTIDE SEQUENCE [LARGE SCALE GENOMIC DNA]</scope>
    <source>
        <strain evidence="4">JCA_2017</strain>
    </source>
</reference>
<sequence>MAALKKVESLRTFLDFGFQCRLPSNHYVRALRTSPSLLSPLKDLAHLRYLCLRFCSVTSLPNSICRLQKLQTLKLEDFELLNLLPEDLTQLQDLRHLVINICYSIAEMPPSIGKVSHLRTLSSFTVGSKALNKPGYGLAELHGLKLGGKLHIRGLENVPCELDAKQANLISRKDLNRLYLSWGYSANSQGSNVNAERVLEALEPPSILKSFGMNRYEGIQLPNWMRNPSVLKDLVEVILYECVNCEELPPLGKLAHLKSLFVSGMKNVKYIDGESYNSVEEKAFPSLEKFTVEGLPNLERMLRDEGVEMLPHLSILIISGDSNLKLPRLPSVEHLEACYIKEGASFMEGVVGNMPCLKTLDIEFFKRLKVIPDQLSSLGALQTLRIRLCDELEYVPEHVLRGLTSLQTLEISYRKKLKSLSEGMGYLACLEHFHIRCCPELVALPNNMNQLTSLRVVSIDNCSVLPEALQGIPSLQSLEIRYLSTSLPDWLGDMTSLRELTIRYCSELRSVPSSFQRLTNLAKLNIYYSPELEKRCKRETGEDWQYIAHIPQLELSLREKRTFTFCGTIRSLSSSSKSFNIERMLRRHRVNDFDRMVDGWWEWKE</sequence>
<dbReference type="Pfam" id="PF23598">
    <property type="entry name" value="LRR_14"/>
    <property type="match status" value="1"/>
</dbReference>
<evidence type="ECO:0000259" key="2">
    <source>
        <dbReference type="Pfam" id="PF23598"/>
    </source>
</evidence>
<feature type="non-terminal residue" evidence="4">
    <location>
        <position position="1"/>
    </location>
</feature>
<organism evidence="4 5">
    <name type="scientific">Mucuna pruriens</name>
    <name type="common">Velvet bean</name>
    <name type="synonym">Dolichos pruriens</name>
    <dbReference type="NCBI Taxonomy" id="157652"/>
    <lineage>
        <taxon>Eukaryota</taxon>
        <taxon>Viridiplantae</taxon>
        <taxon>Streptophyta</taxon>
        <taxon>Embryophyta</taxon>
        <taxon>Tracheophyta</taxon>
        <taxon>Spermatophyta</taxon>
        <taxon>Magnoliopsida</taxon>
        <taxon>eudicotyledons</taxon>
        <taxon>Gunneridae</taxon>
        <taxon>Pentapetalae</taxon>
        <taxon>rosids</taxon>
        <taxon>fabids</taxon>
        <taxon>Fabales</taxon>
        <taxon>Fabaceae</taxon>
        <taxon>Papilionoideae</taxon>
        <taxon>50 kb inversion clade</taxon>
        <taxon>NPAAA clade</taxon>
        <taxon>indigoferoid/millettioid clade</taxon>
        <taxon>Phaseoleae</taxon>
        <taxon>Mucuna</taxon>
    </lineage>
</organism>
<dbReference type="Gene3D" id="3.80.10.10">
    <property type="entry name" value="Ribonuclease Inhibitor"/>
    <property type="match status" value="3"/>
</dbReference>
<keyword evidence="5" id="KW-1185">Reference proteome</keyword>
<dbReference type="AlphaFoldDB" id="A0A371GM01"/>
<dbReference type="Proteomes" id="UP000257109">
    <property type="component" value="Unassembled WGS sequence"/>
</dbReference>
<feature type="domain" description="Disease resistance R13L4/SHOC-2-like LRR" evidence="2">
    <location>
        <begin position="415"/>
        <end position="556"/>
    </location>
</feature>
<dbReference type="SUPFAM" id="SSF52058">
    <property type="entry name" value="L domain-like"/>
    <property type="match status" value="1"/>
</dbReference>
<evidence type="ECO:0000256" key="1">
    <source>
        <dbReference type="ARBA" id="ARBA00022737"/>
    </source>
</evidence>
<name>A0A371GM01_MUCPR</name>
<keyword evidence="1" id="KW-0677">Repeat</keyword>
<gene>
    <name evidence="4" type="primary">RGA2</name>
    <name evidence="4" type="ORF">CR513_26407</name>
</gene>
<comment type="caution">
    <text evidence="4">The sequence shown here is derived from an EMBL/GenBank/DDBJ whole genome shotgun (WGS) entry which is preliminary data.</text>
</comment>
<feature type="domain" description="R13L1/DRL21-like LRR repeat region" evidence="3">
    <location>
        <begin position="138"/>
        <end position="265"/>
    </location>
</feature>
<evidence type="ECO:0000259" key="3">
    <source>
        <dbReference type="Pfam" id="PF25019"/>
    </source>
</evidence>
<evidence type="ECO:0000313" key="4">
    <source>
        <dbReference type="EMBL" id="RDX91589.1"/>
    </source>
</evidence>
<dbReference type="InterPro" id="IPR032675">
    <property type="entry name" value="LRR_dom_sf"/>
</dbReference>
<dbReference type="PANTHER" id="PTHR47186:SF18">
    <property type="entry name" value="RX N-TERMINAL DOMAIN-CONTAINING PROTEIN"/>
    <property type="match status" value="1"/>
</dbReference>
<dbReference type="OrthoDB" id="1429443at2759"/>
<dbReference type="InterPro" id="IPR055414">
    <property type="entry name" value="LRR_R13L4/SHOC2-like"/>
</dbReference>